<dbReference type="KEGG" id="mrr:Moror_7434"/>
<sequence>MTAIDENPDTPRRRTISYYLVLLTLVLPVWCLVPVSWIYVLYTLRYSTFSHLSSAKLTLFAVAACEVAFSVYHYHLVKKVSGPCIHPPGKLPDLQVAFTRVLKAGLASLSPDEYDEESTDAPRPGSPEEEIVQLEPDDPRAVDFRNSLRTWFGRAPWSSITLHPIRQWLYWSMFNRDLPPYETLSHAHRAAMEDALDQLQKRLGKRVPGASSNGDSSHIKPLRLTIDKVNVMWRPFLFYCFVSATNLYLKTKYSGWGFRYGNYGGLEYLIRIPGDWNSSRDPRPILFIHGLGLGLFQYHVLIRHLHQTFQDRPLLIILQPSVSQDVFHPRFLIPMRRQETVEHLAKLMAGLGWADLEQDNEYSEEEAVESNSLEKRKLRKGVTLLSHSNGSYVHAWMLKDYPHMITRSCFVDPVTFCSWEGDVCYNFIYRPCTTGAELIVKYFVGTELGVANLLQRHFDWSSNSLWFEEIPNARNPSKTLYLLGGKDGILNAERVKKYLISHGVRKGLWYDPDGIHGQALLMGGEGHKRVMEWLKEPEF</sequence>
<feature type="transmembrane region" description="Helical" evidence="2">
    <location>
        <begin position="16"/>
        <end position="42"/>
    </location>
</feature>
<comment type="caution">
    <text evidence="3">The sequence shown here is derived from an EMBL/GenBank/DDBJ whole genome shotgun (WGS) entry which is preliminary data.</text>
</comment>
<organism evidence="3 4">
    <name type="scientific">Moniliophthora roreri (strain MCA 2997)</name>
    <name type="common">Cocoa frosty pod rot fungus</name>
    <name type="synonym">Crinipellis roreri</name>
    <dbReference type="NCBI Taxonomy" id="1381753"/>
    <lineage>
        <taxon>Eukaryota</taxon>
        <taxon>Fungi</taxon>
        <taxon>Dikarya</taxon>
        <taxon>Basidiomycota</taxon>
        <taxon>Agaricomycotina</taxon>
        <taxon>Agaricomycetes</taxon>
        <taxon>Agaricomycetidae</taxon>
        <taxon>Agaricales</taxon>
        <taxon>Marasmiineae</taxon>
        <taxon>Marasmiaceae</taxon>
        <taxon>Moniliophthora</taxon>
    </lineage>
</organism>
<gene>
    <name evidence="3" type="ORF">Moror_7434</name>
</gene>
<keyword evidence="2" id="KW-0472">Membrane</keyword>
<dbReference type="EMBL" id="AWSO01000055">
    <property type="protein sequence ID" value="ESK96089.1"/>
    <property type="molecule type" value="Genomic_DNA"/>
</dbReference>
<evidence type="ECO:0000313" key="4">
    <source>
        <dbReference type="Proteomes" id="UP000017559"/>
    </source>
</evidence>
<dbReference type="PANTHER" id="PTHR37471:SF1">
    <property type="entry name" value="AB HYDROLASE-1 DOMAIN-CONTAINING PROTEIN"/>
    <property type="match status" value="1"/>
</dbReference>
<evidence type="ECO:0008006" key="5">
    <source>
        <dbReference type="Google" id="ProtNLM"/>
    </source>
</evidence>
<feature type="region of interest" description="Disordered" evidence="1">
    <location>
        <begin position="111"/>
        <end position="136"/>
    </location>
</feature>
<keyword evidence="2" id="KW-1133">Transmembrane helix</keyword>
<dbReference type="Gene3D" id="3.40.50.1820">
    <property type="entry name" value="alpha/beta hydrolase"/>
    <property type="match status" value="1"/>
</dbReference>
<evidence type="ECO:0000313" key="3">
    <source>
        <dbReference type="EMBL" id="ESK96089.1"/>
    </source>
</evidence>
<reference evidence="3 4" key="1">
    <citation type="journal article" date="2014" name="BMC Genomics">
        <title>Genome and secretome analysis of the hemibiotrophic fungal pathogen, Moniliophthora roreri, which causes frosty pod rot disease of cacao: mechanisms of the biotrophic and necrotrophic phases.</title>
        <authorList>
            <person name="Meinhardt L.W."/>
            <person name="Costa G.G.L."/>
            <person name="Thomazella D.P.T."/>
            <person name="Teixeira P.J.P.L."/>
            <person name="Carazzolle M.F."/>
            <person name="Schuster S.C."/>
            <person name="Carlson J.E."/>
            <person name="Guiltinan M.J."/>
            <person name="Mieczkowski P."/>
            <person name="Farmer A."/>
            <person name="Ramaraj T."/>
            <person name="Crozier J."/>
            <person name="Davis R.E."/>
            <person name="Shao J."/>
            <person name="Melnick R.L."/>
            <person name="Pereira G.A.G."/>
            <person name="Bailey B.A."/>
        </authorList>
    </citation>
    <scope>NUCLEOTIDE SEQUENCE [LARGE SCALE GENOMIC DNA]</scope>
    <source>
        <strain evidence="3 4">MCA 2997</strain>
    </source>
</reference>
<feature type="compositionally biased region" description="Acidic residues" evidence="1">
    <location>
        <begin position="127"/>
        <end position="136"/>
    </location>
</feature>
<dbReference type="SUPFAM" id="SSF53474">
    <property type="entry name" value="alpha/beta-Hydrolases"/>
    <property type="match status" value="1"/>
</dbReference>
<accession>V2YWL6</accession>
<protein>
    <recommendedName>
        <fullName evidence="5">AB hydrolase-1 domain-containing protein</fullName>
    </recommendedName>
</protein>
<dbReference type="InterPro" id="IPR029058">
    <property type="entry name" value="AB_hydrolase_fold"/>
</dbReference>
<keyword evidence="4" id="KW-1185">Reference proteome</keyword>
<dbReference type="AlphaFoldDB" id="V2YWL6"/>
<dbReference type="HOGENOM" id="CLU_028357_0_0_1"/>
<name>V2YWL6_MONRO</name>
<dbReference type="PANTHER" id="PTHR37471">
    <property type="entry name" value="UNNAMED PRODUCT"/>
    <property type="match status" value="1"/>
</dbReference>
<evidence type="ECO:0000256" key="2">
    <source>
        <dbReference type="SAM" id="Phobius"/>
    </source>
</evidence>
<evidence type="ECO:0000256" key="1">
    <source>
        <dbReference type="SAM" id="MobiDB-lite"/>
    </source>
</evidence>
<keyword evidence="2" id="KW-0812">Transmembrane</keyword>
<proteinExistence type="predicted"/>
<dbReference type="OrthoDB" id="6431331at2759"/>
<dbReference type="Proteomes" id="UP000017559">
    <property type="component" value="Unassembled WGS sequence"/>
</dbReference>